<name>A0A0Q0WU99_9FLAO</name>
<sequence>MQCVELNPVGNFDPWEQKMIDELFHQEISPSLGGRLVFENESVKLWDIKLIPGERIPFRKHFTNFSCVCTTGGLTLTRSGNGKISMVKINPGDTEYFEFEGKNHIYDLENIGEESILINILEYKKNNIGKQLLFSD</sequence>
<organism evidence="1 2">
    <name type="scientific">Flagellimonas eckloniae</name>
    <dbReference type="NCBI Taxonomy" id="346185"/>
    <lineage>
        <taxon>Bacteria</taxon>
        <taxon>Pseudomonadati</taxon>
        <taxon>Bacteroidota</taxon>
        <taxon>Flavobacteriia</taxon>
        <taxon>Flavobacteriales</taxon>
        <taxon>Flavobacteriaceae</taxon>
        <taxon>Flagellimonas</taxon>
    </lineage>
</organism>
<dbReference type="InterPro" id="IPR014710">
    <property type="entry name" value="RmlC-like_jellyroll"/>
</dbReference>
<dbReference type="AlphaFoldDB" id="A0A0Q0WU99"/>
<dbReference type="RefSeq" id="WP_055392530.1">
    <property type="nucleotide sequence ID" value="NZ_LCTZ01000002.1"/>
</dbReference>
<dbReference type="EMBL" id="LCTZ01000002">
    <property type="protein sequence ID" value="KQC28982.1"/>
    <property type="molecule type" value="Genomic_DNA"/>
</dbReference>
<reference evidence="1 2" key="1">
    <citation type="submission" date="2015-04" db="EMBL/GenBank/DDBJ databases">
        <title>Complete genome of flavobacterium.</title>
        <authorList>
            <person name="Kwon Y.M."/>
            <person name="Kim S.-J."/>
        </authorList>
    </citation>
    <scope>NUCLEOTIDE SEQUENCE [LARGE SCALE GENOMIC DNA]</scope>
    <source>
        <strain evidence="1 2">DK169</strain>
    </source>
</reference>
<dbReference type="OrthoDB" id="9800684at2"/>
<gene>
    <name evidence="1" type="ORF">AAY42_03040</name>
</gene>
<evidence type="ECO:0008006" key="3">
    <source>
        <dbReference type="Google" id="ProtNLM"/>
    </source>
</evidence>
<evidence type="ECO:0000313" key="1">
    <source>
        <dbReference type="EMBL" id="KQC28982.1"/>
    </source>
</evidence>
<evidence type="ECO:0000313" key="2">
    <source>
        <dbReference type="Proteomes" id="UP000050827"/>
    </source>
</evidence>
<keyword evidence="2" id="KW-1185">Reference proteome</keyword>
<accession>A0A0Q0WU99</accession>
<dbReference type="STRING" id="346185.AAY42_03040"/>
<proteinExistence type="predicted"/>
<dbReference type="Proteomes" id="UP000050827">
    <property type="component" value="Unassembled WGS sequence"/>
</dbReference>
<protein>
    <recommendedName>
        <fullName evidence="3">Cupin</fullName>
    </recommendedName>
</protein>
<dbReference type="Gene3D" id="2.60.120.10">
    <property type="entry name" value="Jelly Rolls"/>
    <property type="match status" value="1"/>
</dbReference>
<comment type="caution">
    <text evidence="1">The sequence shown here is derived from an EMBL/GenBank/DDBJ whole genome shotgun (WGS) entry which is preliminary data.</text>
</comment>